<reference evidence="3" key="2">
    <citation type="submission" date="2013-09" db="EMBL/GenBank/DDBJ databases">
        <authorList>
            <person name="Wang G."/>
            <person name="Yang Y."/>
            <person name="Su Y."/>
        </authorList>
    </citation>
    <scope>NUCLEOTIDE SEQUENCE</scope>
    <source>
        <strain evidence="3">ATCC 39006</strain>
    </source>
</reference>
<name>A0A2I5T6G3_SERS3</name>
<evidence type="ECO:0000313" key="2">
    <source>
        <dbReference type="EMBL" id="AUH00134.1"/>
    </source>
</evidence>
<proteinExistence type="predicted"/>
<evidence type="ECO:0000313" key="5">
    <source>
        <dbReference type="Proteomes" id="UP000233778"/>
    </source>
</evidence>
<reference evidence="3" key="4">
    <citation type="submission" date="2017-11" db="EMBL/GenBank/DDBJ databases">
        <title>Complete genome sequence of Serratia sp. ATCC 39006.</title>
        <authorList>
            <person name="Hampton H.G."/>
            <person name="Jackson S.A."/>
            <person name="Jauregui R."/>
            <person name="Poulter G.T.M."/>
            <person name="Salmond G.P.C."/>
            <person name="Fineran P.C."/>
        </authorList>
    </citation>
    <scope>NUCLEOTIDE SEQUENCE</scope>
    <source>
        <strain evidence="3">ATCC 39006</strain>
    </source>
</reference>
<keyword evidence="1" id="KW-0812">Transmembrane</keyword>
<protein>
    <submittedName>
        <fullName evidence="3">Uncharacterized protein</fullName>
    </submittedName>
</protein>
<evidence type="ECO:0000313" key="3">
    <source>
        <dbReference type="EMBL" id="AUH04453.1"/>
    </source>
</evidence>
<organism evidence="3 4">
    <name type="scientific">Serratia sp. (strain ATCC 39006)</name>
    <name type="common">Prodigiosinella confusarubida</name>
    <dbReference type="NCBI Taxonomy" id="104623"/>
    <lineage>
        <taxon>Bacteria</taxon>
        <taxon>Pseudomonadati</taxon>
        <taxon>Pseudomonadota</taxon>
        <taxon>Gammaproteobacteria</taxon>
        <taxon>Enterobacterales</taxon>
        <taxon>Pectobacteriaceae</taxon>
        <taxon>Prodigiosinella</taxon>
    </lineage>
</organism>
<dbReference type="EMBL" id="CP025085">
    <property type="protein sequence ID" value="AUH00134.1"/>
    <property type="molecule type" value="Genomic_DNA"/>
</dbReference>
<dbReference type="KEGG" id="sera:Ser39006_010175"/>
<evidence type="ECO:0000313" key="4">
    <source>
        <dbReference type="Proteomes" id="UP000017700"/>
    </source>
</evidence>
<reference evidence="2 5" key="3">
    <citation type="submission" date="2017-11" db="EMBL/GenBank/DDBJ databases">
        <title>Complete genome sequence of Serratia sp. ATCC 39006 LacA.</title>
        <authorList>
            <person name="Hampton H.G."/>
            <person name="Jackson S.A."/>
            <person name="Jauregui R."/>
            <person name="Poulter G.T.M."/>
            <person name="Salmond G.P.C."/>
            <person name="Fineran P.C."/>
        </authorList>
    </citation>
    <scope>NUCLEOTIDE SEQUENCE [LARGE SCALE GENOMIC DNA]</scope>
    <source>
        <strain evidence="2 5">ATCC 39006</strain>
    </source>
</reference>
<dbReference type="Proteomes" id="UP000017700">
    <property type="component" value="Chromosome"/>
</dbReference>
<feature type="transmembrane region" description="Helical" evidence="1">
    <location>
        <begin position="149"/>
        <end position="175"/>
    </location>
</feature>
<dbReference type="AlphaFoldDB" id="A0A2I5T6G3"/>
<keyword evidence="4" id="KW-1185">Reference proteome</keyword>
<keyword evidence="1" id="KW-0472">Membrane</keyword>
<dbReference type="OrthoDB" id="10000944at2"/>
<reference evidence="3 4" key="1">
    <citation type="journal article" date="2013" name="Genome Announc.">
        <title>Draft genome sequence of Serratia sp. strain ATCC 39006, a model bacterium for analysis of the biosynthesis and regulation of prodigiosin, a carbapenem, and gas vesicles.</title>
        <authorList>
            <person name="Fineran P.C."/>
            <person name="Iglesias Cans M.C."/>
            <person name="Ramsay J.P."/>
            <person name="Wilf N.M."/>
            <person name="Cossyleon D."/>
            <person name="McNeil M.B."/>
            <person name="Williamson N.R."/>
            <person name="Monson R.E."/>
            <person name="Becher S.A."/>
            <person name="Stanton J.A."/>
            <person name="Brugger K."/>
            <person name="Brown S.D."/>
            <person name="Salmond G.P."/>
        </authorList>
    </citation>
    <scope>NUCLEOTIDE SEQUENCE [LARGE SCALE GENOMIC DNA]</scope>
    <source>
        <strain evidence="3">ATCC 39006</strain>
        <strain evidence="4">ATCC 39006 / SC 11482</strain>
    </source>
</reference>
<dbReference type="EMBL" id="CP025084">
    <property type="protein sequence ID" value="AUH04453.1"/>
    <property type="molecule type" value="Genomic_DNA"/>
</dbReference>
<keyword evidence="1" id="KW-1133">Transmembrane helix</keyword>
<dbReference type="STRING" id="104623.Ser39006_03432"/>
<dbReference type="KEGG" id="serq:CWC46_10170"/>
<evidence type="ECO:0000256" key="1">
    <source>
        <dbReference type="SAM" id="Phobius"/>
    </source>
</evidence>
<sequence>MINPLSFFTFLYSLSKDAPEAVNIQYEAPMPSLLPPELHDKAEIEGFFTAQVWVENLSGKVLDNIRINLTAPLSYAPIVRTNKTHRIIKYNYDPKKYELTFQKLDPKESLRITFFPSLDFISAFKKPQIIIDNKELSKSREIVGFCRKYPLLTLGGIFIILLSVTALTFTGYNILRYYGIIDKNSDISLMKQANERMKGYGCPLNVGVVDEKLKETVKGTFGYPSAILQFNGVKNTQELWAKEKIVYLDCNSN</sequence>
<dbReference type="Proteomes" id="UP000233778">
    <property type="component" value="Chromosome"/>
</dbReference>
<gene>
    <name evidence="2" type="ORF">CWC46_10170</name>
    <name evidence="3" type="ORF">Ser39006_010175</name>
</gene>
<accession>A0A2I5T6G3</accession>